<accession>A0ABT3T2N8</accession>
<dbReference type="NCBIfam" id="TIGR00750">
    <property type="entry name" value="lao"/>
    <property type="match status" value="1"/>
</dbReference>
<dbReference type="PANTHER" id="PTHR43087:SF1">
    <property type="entry name" value="LAO_AO TRANSPORT SYSTEM ATPASE"/>
    <property type="match status" value="1"/>
</dbReference>
<dbReference type="InterPro" id="IPR027417">
    <property type="entry name" value="P-loop_NTPase"/>
</dbReference>
<dbReference type="SUPFAM" id="SSF52540">
    <property type="entry name" value="P-loop containing nucleoside triphosphate hydrolases"/>
    <property type="match status" value="1"/>
</dbReference>
<keyword evidence="5" id="KW-0143">Chaperone</keyword>
<evidence type="ECO:0000256" key="2">
    <source>
        <dbReference type="ARBA" id="ARBA00022741"/>
    </source>
</evidence>
<organism evidence="6 7">
    <name type="scientific">Candidatus Marimicrobium litorale</name>
    <dbReference type="NCBI Taxonomy" id="2518991"/>
    <lineage>
        <taxon>Bacteria</taxon>
        <taxon>Pseudomonadati</taxon>
        <taxon>Pseudomonadota</taxon>
        <taxon>Gammaproteobacteria</taxon>
        <taxon>Cellvibrionales</taxon>
        <taxon>Halieaceae</taxon>
        <taxon>Marimicrobium</taxon>
    </lineage>
</organism>
<evidence type="ECO:0000313" key="6">
    <source>
        <dbReference type="EMBL" id="MCX2976508.1"/>
    </source>
</evidence>
<protein>
    <submittedName>
        <fullName evidence="6">Methylmalonyl Co-A mutase-associated GTPase MeaB</fullName>
    </submittedName>
</protein>
<dbReference type="InterPro" id="IPR005129">
    <property type="entry name" value="GTPase_ArgK"/>
</dbReference>
<keyword evidence="3" id="KW-0378">Hydrolase</keyword>
<evidence type="ECO:0000256" key="4">
    <source>
        <dbReference type="ARBA" id="ARBA00023134"/>
    </source>
</evidence>
<keyword evidence="2" id="KW-0547">Nucleotide-binding</keyword>
<evidence type="ECO:0000313" key="7">
    <source>
        <dbReference type="Proteomes" id="UP001143304"/>
    </source>
</evidence>
<dbReference type="Proteomes" id="UP001143304">
    <property type="component" value="Unassembled WGS sequence"/>
</dbReference>
<keyword evidence="4" id="KW-0342">GTP-binding</keyword>
<evidence type="ECO:0000256" key="5">
    <source>
        <dbReference type="ARBA" id="ARBA00023186"/>
    </source>
</evidence>
<dbReference type="Pfam" id="PF03308">
    <property type="entry name" value="MeaB"/>
    <property type="match status" value="1"/>
</dbReference>
<dbReference type="PANTHER" id="PTHR43087">
    <property type="entry name" value="LYSINE/ARGININE/ORNITHINE TRANSPORT SYSTEM KINASE"/>
    <property type="match status" value="1"/>
</dbReference>
<proteinExistence type="inferred from homology"/>
<dbReference type="Gene3D" id="1.20.5.170">
    <property type="match status" value="1"/>
</dbReference>
<comment type="caution">
    <text evidence="6">The sequence shown here is derived from an EMBL/GenBank/DDBJ whole genome shotgun (WGS) entry which is preliminary data.</text>
</comment>
<gene>
    <name evidence="6" type="primary">meaB</name>
    <name evidence="6" type="ORF">EYC82_03975</name>
</gene>
<name>A0ABT3T2N8_9GAMM</name>
<sequence>MILSSQSDDSRQVDELAAGVQRGERRALAEALNLLDDRRDSSRARSAELVHLLQGDTLAPGAHMIGMTGPPGVGKSSLGACLITEWRRRGLTVGVLAVDPSSPLSGGALLGDRLRLHSNPDDRGVFFRSLSSRGHYGGLSAEVWPMCQVMASAFDIVMIETVGVGQREIDISRMCDTTCVIAQPGSGDSIQSLKAGILEVPHILVVNKADMGAMATRTASELAGALTSEHPDGAWRVPVLSTSATQGSGISELVDCLEAHFQTLLQNKLLKHRRRGYQAYWIVNRLQEEFGAHGVERLGGEAAIVEQIQSEIPDLYRQYDALRRQLADRSPTIKS</sequence>
<reference evidence="6" key="1">
    <citation type="submission" date="2019-02" db="EMBL/GenBank/DDBJ databases">
        <authorList>
            <person name="Li S.-H."/>
        </authorList>
    </citation>
    <scope>NUCLEOTIDE SEQUENCE</scope>
    <source>
        <strain evidence="6">IMCC11814</strain>
    </source>
</reference>
<keyword evidence="7" id="KW-1185">Reference proteome</keyword>
<comment type="similarity">
    <text evidence="1">Belongs to the SIMIBI class G3E GTPase family. ArgK/MeaB subfamily.</text>
</comment>
<dbReference type="Gene3D" id="3.40.50.300">
    <property type="entry name" value="P-loop containing nucleotide triphosphate hydrolases"/>
    <property type="match status" value="1"/>
</dbReference>
<dbReference type="InterPro" id="IPR052040">
    <property type="entry name" value="GTPase/Isobutyryl-CoA_mutase"/>
</dbReference>
<evidence type="ECO:0000256" key="1">
    <source>
        <dbReference type="ARBA" id="ARBA00009625"/>
    </source>
</evidence>
<dbReference type="EMBL" id="SHNO01000001">
    <property type="protein sequence ID" value="MCX2976508.1"/>
    <property type="molecule type" value="Genomic_DNA"/>
</dbReference>
<evidence type="ECO:0000256" key="3">
    <source>
        <dbReference type="ARBA" id="ARBA00022801"/>
    </source>
</evidence>